<evidence type="ECO:0000313" key="5">
    <source>
        <dbReference type="EMBL" id="TPG44293.1"/>
    </source>
</evidence>
<proteinExistence type="predicted"/>
<dbReference type="AlphaFoldDB" id="A0A502F2P6"/>
<gene>
    <name evidence="5" type="ORF">EAH89_27495</name>
</gene>
<keyword evidence="3" id="KW-0804">Transcription</keyword>
<dbReference type="GO" id="GO:0003677">
    <property type="term" value="F:DNA binding"/>
    <property type="evidence" value="ECO:0007669"/>
    <property type="project" value="UniProtKB-KW"/>
</dbReference>
<sequence length="117" mass="13290">MVRLAVNNDVVHSMLPALLGRIARSHRNILLEIRPGRSPFLIEELERGELDLAITTPDRRSYPRLVRHRSPTAWFCGADFAHRRDAPLFLVLSNEPLRTGSAEAARRVFYGLSDIAF</sequence>
<reference evidence="5 6" key="1">
    <citation type="journal article" date="2019" name="Environ. Microbiol.">
        <title>Species interactions and distinct microbial communities in high Arctic permafrost affected cryosols are associated with the CH4 and CO2 gas fluxes.</title>
        <authorList>
            <person name="Altshuler I."/>
            <person name="Hamel J."/>
            <person name="Turney S."/>
            <person name="Magnuson E."/>
            <person name="Levesque R."/>
            <person name="Greer C."/>
            <person name="Whyte L.G."/>
        </authorList>
    </citation>
    <scope>NUCLEOTIDE SEQUENCE [LARGE SCALE GENOMIC DNA]</scope>
    <source>
        <strain evidence="5 6">S9.3B</strain>
    </source>
</reference>
<dbReference type="InterPro" id="IPR050176">
    <property type="entry name" value="LTTR"/>
</dbReference>
<dbReference type="GO" id="GO:0003700">
    <property type="term" value="F:DNA-binding transcription factor activity"/>
    <property type="evidence" value="ECO:0007669"/>
    <property type="project" value="TreeGrafter"/>
</dbReference>
<evidence type="ECO:0000313" key="6">
    <source>
        <dbReference type="Proteomes" id="UP000317078"/>
    </source>
</evidence>
<feature type="domain" description="LysR substrate-binding" evidence="4">
    <location>
        <begin position="2"/>
        <end position="75"/>
    </location>
</feature>
<comment type="caution">
    <text evidence="5">The sequence shown here is derived from an EMBL/GenBank/DDBJ whole genome shotgun (WGS) entry which is preliminary data.</text>
</comment>
<keyword evidence="2" id="KW-0238">DNA-binding</keyword>
<dbReference type="OrthoDB" id="9789529at2"/>
<dbReference type="Proteomes" id="UP000317078">
    <property type="component" value="Unassembled WGS sequence"/>
</dbReference>
<keyword evidence="6" id="KW-1185">Reference proteome</keyword>
<dbReference type="PANTHER" id="PTHR30579">
    <property type="entry name" value="TRANSCRIPTIONAL REGULATOR"/>
    <property type="match status" value="1"/>
</dbReference>
<evidence type="ECO:0000256" key="3">
    <source>
        <dbReference type="ARBA" id="ARBA00023163"/>
    </source>
</evidence>
<evidence type="ECO:0000259" key="4">
    <source>
        <dbReference type="Pfam" id="PF03466"/>
    </source>
</evidence>
<name>A0A502F2P6_9PROT</name>
<protein>
    <recommendedName>
        <fullName evidence="4">LysR substrate-binding domain-containing protein</fullName>
    </recommendedName>
</protein>
<keyword evidence="1" id="KW-0805">Transcription regulation</keyword>
<evidence type="ECO:0000256" key="2">
    <source>
        <dbReference type="ARBA" id="ARBA00023125"/>
    </source>
</evidence>
<organism evidence="5 6">
    <name type="scientific">Muricoccus nepalensis</name>
    <dbReference type="NCBI Taxonomy" id="1854500"/>
    <lineage>
        <taxon>Bacteria</taxon>
        <taxon>Pseudomonadati</taxon>
        <taxon>Pseudomonadota</taxon>
        <taxon>Alphaproteobacteria</taxon>
        <taxon>Acetobacterales</taxon>
        <taxon>Roseomonadaceae</taxon>
        <taxon>Muricoccus</taxon>
    </lineage>
</organism>
<accession>A0A502F2P6</accession>
<dbReference type="InterPro" id="IPR005119">
    <property type="entry name" value="LysR_subst-bd"/>
</dbReference>
<evidence type="ECO:0000256" key="1">
    <source>
        <dbReference type="ARBA" id="ARBA00023015"/>
    </source>
</evidence>
<dbReference type="Gene3D" id="3.40.190.10">
    <property type="entry name" value="Periplasmic binding protein-like II"/>
    <property type="match status" value="2"/>
</dbReference>
<dbReference type="PANTHER" id="PTHR30579:SF7">
    <property type="entry name" value="HTH-TYPE TRANSCRIPTIONAL REGULATOR LRHA-RELATED"/>
    <property type="match status" value="1"/>
</dbReference>
<dbReference type="SUPFAM" id="SSF53850">
    <property type="entry name" value="Periplasmic binding protein-like II"/>
    <property type="match status" value="1"/>
</dbReference>
<dbReference type="EMBL" id="RCZP01000054">
    <property type="protein sequence ID" value="TPG44293.1"/>
    <property type="molecule type" value="Genomic_DNA"/>
</dbReference>
<dbReference type="Pfam" id="PF03466">
    <property type="entry name" value="LysR_substrate"/>
    <property type="match status" value="1"/>
</dbReference>